<dbReference type="EMBL" id="JAYMFF010000009">
    <property type="protein sequence ID" value="MEC4176025.1"/>
    <property type="molecule type" value="Genomic_DNA"/>
</dbReference>
<dbReference type="InterPro" id="IPR025841">
    <property type="entry name" value="CP_ATPgrasp_2"/>
</dbReference>
<organism evidence="2 3">
    <name type="scientific">Adlercreutzia wanghongyangiae</name>
    <dbReference type="NCBI Taxonomy" id="3111451"/>
    <lineage>
        <taxon>Bacteria</taxon>
        <taxon>Bacillati</taxon>
        <taxon>Actinomycetota</taxon>
        <taxon>Coriobacteriia</taxon>
        <taxon>Eggerthellales</taxon>
        <taxon>Eggerthellaceae</taxon>
        <taxon>Adlercreutzia</taxon>
    </lineage>
</organism>
<evidence type="ECO:0000313" key="2">
    <source>
        <dbReference type="EMBL" id="MEC4176025.1"/>
    </source>
</evidence>
<name>A0ABU6IHW6_9ACTN</name>
<proteinExistence type="predicted"/>
<dbReference type="Pfam" id="PF14403">
    <property type="entry name" value="CP_ATPgrasp_2"/>
    <property type="match status" value="1"/>
</dbReference>
<dbReference type="Proteomes" id="UP001349994">
    <property type="component" value="Unassembled WGS sequence"/>
</dbReference>
<evidence type="ECO:0000259" key="1">
    <source>
        <dbReference type="Pfam" id="PF14403"/>
    </source>
</evidence>
<dbReference type="RefSeq" id="WP_338210092.1">
    <property type="nucleotide sequence ID" value="NZ_JAYMFF010000009.1"/>
</dbReference>
<evidence type="ECO:0000313" key="3">
    <source>
        <dbReference type="Proteomes" id="UP001349994"/>
    </source>
</evidence>
<accession>A0ABU6IHW6</accession>
<dbReference type="SUPFAM" id="SSF56059">
    <property type="entry name" value="Glutathione synthetase ATP-binding domain-like"/>
    <property type="match status" value="1"/>
</dbReference>
<protein>
    <submittedName>
        <fullName evidence="2">Circularly permuted type 2 ATP-grasp protein</fullName>
    </submittedName>
</protein>
<reference evidence="2 3" key="1">
    <citation type="submission" date="2024-01" db="EMBL/GenBank/DDBJ databases">
        <title>novel species in genus Adlercreutzia.</title>
        <authorList>
            <person name="Liu X."/>
        </authorList>
    </citation>
    <scope>NUCLEOTIDE SEQUENCE [LARGE SCALE GENOMIC DNA]</scope>
    <source>
        <strain evidence="2 3">R7</strain>
    </source>
</reference>
<sequence>MPTNADYTRDYFQIIDELDGAIEGRRAAFAYMMDSTAIVHHEVVASSFVPRLFNQRTYDVMKHTAETCHGILCKVIERYREDAAYRKNFDFDERLVELICLPRDYDAVLPFARVDTFLNEDDYRIHFCEFNGDGSAGMNENREITNSIKDSEAFRAFAENHRLLGCDLFDPWVRAFMDIYATYRFKVENPRVAICDYLENGVVDEFHIFAERFRAAGVDCAVVDVRDLVFDGEVLRDGDGKPVNAIWRRCVTNDVLQFWDESQALIDAVRARKVALIGSFAGHIVHDKQLFEVLFKPETQAFLTEEEIAFVEAAVPMTAFLNEDEVNLAQIRANKDEWIIKPTDHYGADNVYAGCEQSQEVWEQLIDRYANEGAGYPFIVQRYIRPFKTDTLPPDAGILDMPDGAVRSEPVPYNNLNGLYLYNGHFQGVFSRLGPYPTICKQNGGMTAATIWVDCDNPDGAPVA</sequence>
<comment type="caution">
    <text evidence="2">The sequence shown here is derived from an EMBL/GenBank/DDBJ whole genome shotgun (WGS) entry which is preliminary data.</text>
</comment>
<feature type="domain" description="Circularly permuted ATP-grasp type 2" evidence="1">
    <location>
        <begin position="197"/>
        <end position="391"/>
    </location>
</feature>
<keyword evidence="3" id="KW-1185">Reference proteome</keyword>
<gene>
    <name evidence="2" type="ORF">VIN30_06155</name>
</gene>